<organism evidence="1 2">
    <name type="scientific">Aeromicrobium marinum DSM 15272</name>
    <dbReference type="NCBI Taxonomy" id="585531"/>
    <lineage>
        <taxon>Bacteria</taxon>
        <taxon>Bacillati</taxon>
        <taxon>Actinomycetota</taxon>
        <taxon>Actinomycetes</taxon>
        <taxon>Propionibacteriales</taxon>
        <taxon>Nocardioidaceae</taxon>
        <taxon>Aeromicrobium</taxon>
    </lineage>
</organism>
<proteinExistence type="predicted"/>
<comment type="caution">
    <text evidence="1">The sequence shown here is derived from an EMBL/GenBank/DDBJ whole genome shotgun (WGS) entry which is preliminary data.</text>
</comment>
<dbReference type="STRING" id="585531.HMPREF0063_10205"/>
<protein>
    <submittedName>
        <fullName evidence="1">Uncharacterized protein</fullName>
    </submittedName>
</protein>
<evidence type="ECO:0000313" key="2">
    <source>
        <dbReference type="Proteomes" id="UP000003111"/>
    </source>
</evidence>
<evidence type="ECO:0000313" key="1">
    <source>
        <dbReference type="EMBL" id="EFQ84353.1"/>
    </source>
</evidence>
<name>E2S848_9ACTN</name>
<dbReference type="Proteomes" id="UP000003111">
    <property type="component" value="Unassembled WGS sequence"/>
</dbReference>
<dbReference type="AlphaFoldDB" id="E2S848"/>
<dbReference type="EMBL" id="ACLF03000002">
    <property type="protein sequence ID" value="EFQ84353.1"/>
    <property type="molecule type" value="Genomic_DNA"/>
</dbReference>
<sequence>MSDSSQLVLGTIDRAAQRGSIDPRWTAAIRLDRDEDQEFLSDMVLVGVHMWVMLFVLEAGIRTGGGRKLFSYVSKQGIYVYDDGGFKVRITADDRRRWIISGQLTPEATEILASQSPLTKR</sequence>
<dbReference type="HOGENOM" id="CLU_2033143_0_0_11"/>
<reference evidence="1" key="1">
    <citation type="submission" date="2010-08" db="EMBL/GenBank/DDBJ databases">
        <authorList>
            <person name="Muzny D."/>
            <person name="Qin X."/>
            <person name="Buhay C."/>
            <person name="Dugan-Rocha S."/>
            <person name="Ding Y."/>
            <person name="Chen G."/>
            <person name="Hawes A."/>
            <person name="Holder M."/>
            <person name="Jhangiani S."/>
            <person name="Johnson A."/>
            <person name="Khan Z."/>
            <person name="Li Z."/>
            <person name="Liu W."/>
            <person name="Liu X."/>
            <person name="Perez L."/>
            <person name="Shen H."/>
            <person name="Wang Q."/>
            <person name="Watt J."/>
            <person name="Xi L."/>
            <person name="Xin Y."/>
            <person name="Zhou J."/>
            <person name="Deng J."/>
            <person name="Jiang H."/>
            <person name="Liu Y."/>
            <person name="Qu J."/>
            <person name="Song X.-Z."/>
            <person name="Zhang L."/>
            <person name="Villasana D."/>
            <person name="Johnson A."/>
            <person name="Liu J."/>
            <person name="Liyanage D."/>
            <person name="Lorensuhewa L."/>
            <person name="Robinson T."/>
            <person name="Song A."/>
            <person name="Song B.-B."/>
            <person name="Dinh H."/>
            <person name="Thornton R."/>
            <person name="Coyle M."/>
            <person name="Francisco L."/>
            <person name="Jackson L."/>
            <person name="Javaid M."/>
            <person name="Korchina V."/>
            <person name="Kovar C."/>
            <person name="Mata R."/>
            <person name="Mathew T."/>
            <person name="Ngo R."/>
            <person name="Nguyen L."/>
            <person name="Nguyen N."/>
            <person name="Okwuonu G."/>
            <person name="Ongeri F."/>
            <person name="Pham C."/>
            <person name="Simmons D."/>
            <person name="Wilczek-Boney K."/>
            <person name="Hale W."/>
            <person name="Jakkamsetti A."/>
            <person name="Pham P."/>
            <person name="Ruth R."/>
            <person name="San Lucas F."/>
            <person name="Warren J."/>
            <person name="Zhang J."/>
            <person name="Zhao Z."/>
            <person name="Zhou C."/>
            <person name="Zhu D."/>
            <person name="Lee S."/>
            <person name="Bess C."/>
            <person name="Blankenburg K."/>
            <person name="Forbes L."/>
            <person name="Fu Q."/>
            <person name="Gubbala S."/>
            <person name="Hirani K."/>
            <person name="Jayaseelan J.C."/>
            <person name="Lara F."/>
            <person name="Munidasa M."/>
            <person name="Palculict T."/>
            <person name="Patil S."/>
            <person name="Pu L.-L."/>
            <person name="Saada N."/>
            <person name="Tang L."/>
            <person name="Weissenberger G."/>
            <person name="Zhu Y."/>
            <person name="Hemphill L."/>
            <person name="Shang Y."/>
            <person name="Youmans B."/>
            <person name="Ayvaz T."/>
            <person name="Ross M."/>
            <person name="Santibanez J."/>
            <person name="Aqrawi P."/>
            <person name="Gross S."/>
            <person name="Joshi V."/>
            <person name="Fowler G."/>
            <person name="Nazareth L."/>
            <person name="Reid J."/>
            <person name="Worley K."/>
            <person name="Petrosino J."/>
            <person name="Highlander S."/>
            <person name="Gibbs R."/>
        </authorList>
    </citation>
    <scope>NUCLEOTIDE SEQUENCE [LARGE SCALE GENOMIC DNA]</scope>
    <source>
        <strain evidence="1">DSM 15272</strain>
    </source>
</reference>
<gene>
    <name evidence="1" type="ORF">HMPREF0063_10205</name>
</gene>
<dbReference type="RefSeq" id="WP_007079087.1">
    <property type="nucleotide sequence ID" value="NZ_CM001024.1"/>
</dbReference>
<accession>E2S848</accession>
<keyword evidence="2" id="KW-1185">Reference proteome</keyword>